<dbReference type="PIRSF" id="PIRSF000097">
    <property type="entry name" value="AKR"/>
    <property type="match status" value="1"/>
</dbReference>
<dbReference type="AlphaFoldDB" id="C7DIG0"/>
<evidence type="ECO:0000313" key="3">
    <source>
        <dbReference type="Proteomes" id="UP000332487"/>
    </source>
</evidence>
<dbReference type="Pfam" id="PF00248">
    <property type="entry name" value="Aldo_ket_red"/>
    <property type="match status" value="1"/>
</dbReference>
<dbReference type="CDD" id="cd19072">
    <property type="entry name" value="AKR_AKR3F1-like"/>
    <property type="match status" value="1"/>
</dbReference>
<evidence type="ECO:0000259" key="1">
    <source>
        <dbReference type="Pfam" id="PF00248"/>
    </source>
</evidence>
<keyword evidence="3" id="KW-1185">Reference proteome</keyword>
<dbReference type="InterPro" id="IPR036812">
    <property type="entry name" value="NAD(P)_OxRdtase_dom_sf"/>
</dbReference>
<gene>
    <name evidence="2" type="ORF">UNLARM2_0852</name>
</gene>
<name>C7DIG0_MICA2</name>
<feature type="domain" description="NADP-dependent oxidoreductase" evidence="1">
    <location>
        <begin position="15"/>
        <end position="264"/>
    </location>
</feature>
<dbReference type="PRINTS" id="PR00069">
    <property type="entry name" value="ALDKETRDTASE"/>
</dbReference>
<dbReference type="GO" id="GO:0016491">
    <property type="term" value="F:oxidoreductase activity"/>
    <property type="evidence" value="ECO:0007669"/>
    <property type="project" value="InterPro"/>
</dbReference>
<sequence length="301" mass="33872">MEYKRLGNTKIKIPELGIGTWKLGADREAAYRSIRAGIDHGMRFVDTAEMYQNEDIVGNAIRGYDVFLATKVSPHHFHYDDVIRACKESIKRLKVKKIDLYQLHWPNHRVDIGETMKAMERLCSDGLIDNIGVSNFSVDELVEAQAAMSHYAIVSNQVEYSIMSRSIEHDGLLEFCKKEHVTVIAYSPLARGEVFDRANMVGRLVEEMAKTYKKTVAQIALNYLIRQEGVVAIPKAENETHIIDDAGASGWKLGDVDVAKIREAVGDKNVRLAGEVAQKILKSTGAWAAIMERLEKARIRK</sequence>
<dbReference type="EMBL" id="GG697241">
    <property type="protein sequence ID" value="EET89734.1"/>
    <property type="molecule type" value="Genomic_DNA"/>
</dbReference>
<dbReference type="InterPro" id="IPR020471">
    <property type="entry name" value="AKR"/>
</dbReference>
<protein>
    <submittedName>
        <fullName evidence="2">Aldo/keto reductase</fullName>
    </submittedName>
</protein>
<accession>C7DIG0</accession>
<reference evidence="2 3" key="1">
    <citation type="journal article" date="2009" name="Genome Biol.">
        <title>Community-wide analysis of microbial genome sequence signatures.</title>
        <authorList>
            <person name="Dick G.J."/>
            <person name="Andersson A.F."/>
            <person name="Baker B.J."/>
            <person name="Simmons S.L."/>
            <person name="Thomas B.C."/>
            <person name="Yelton A.P."/>
            <person name="Banfield J.F."/>
        </authorList>
    </citation>
    <scope>NUCLEOTIDE SEQUENCE [LARGE SCALE GENOMIC DNA]</scope>
    <source>
        <strain evidence="2">ARMAN-2</strain>
    </source>
</reference>
<organism evidence="2 3">
    <name type="scientific">Candidatus Micrarchaeum acidiphilum ARMAN-2</name>
    <dbReference type="NCBI Taxonomy" id="425595"/>
    <lineage>
        <taxon>Archaea</taxon>
        <taxon>Candidatus Micrarchaeota</taxon>
        <taxon>Candidatus Micrarchaeia</taxon>
        <taxon>Candidatus Micrarchaeales</taxon>
        <taxon>Candidatus Micrarchaeaceae</taxon>
        <taxon>Candidatus Micrarchaeum</taxon>
    </lineage>
</organism>
<dbReference type="Proteomes" id="UP000332487">
    <property type="component" value="Unassembled WGS sequence"/>
</dbReference>
<reference evidence="2 3" key="2">
    <citation type="journal article" date="2010" name="Proc. Natl. Acad. Sci. U.S.A.">
        <title>Enigmatic, ultrasmall, uncultivated Archaea.</title>
        <authorList>
            <person name="Baker B.J."/>
            <person name="Comolli L.R."/>
            <person name="Dick G.J."/>
            <person name="Hauser L.J."/>
            <person name="Hyatt D."/>
            <person name="Dill B.D."/>
            <person name="Land M.L."/>
            <person name="Verberkmoes N.C."/>
            <person name="Hettich R.L."/>
            <person name="Banfield J.F."/>
        </authorList>
    </citation>
    <scope>NUCLEOTIDE SEQUENCE [LARGE SCALE GENOMIC DNA]</scope>
    <source>
        <strain evidence="2">ARMAN-2</strain>
    </source>
</reference>
<dbReference type="Gene3D" id="3.20.20.100">
    <property type="entry name" value="NADP-dependent oxidoreductase domain"/>
    <property type="match status" value="1"/>
</dbReference>
<dbReference type="SUPFAM" id="SSF51430">
    <property type="entry name" value="NAD(P)-linked oxidoreductase"/>
    <property type="match status" value="1"/>
</dbReference>
<dbReference type="PANTHER" id="PTHR43638">
    <property type="entry name" value="OXIDOREDUCTASE, ALDO/KETO REDUCTASE FAMILY PROTEIN"/>
    <property type="match status" value="1"/>
</dbReference>
<evidence type="ECO:0000313" key="2">
    <source>
        <dbReference type="EMBL" id="EET89734.1"/>
    </source>
</evidence>
<proteinExistence type="predicted"/>
<dbReference type="InterPro" id="IPR023210">
    <property type="entry name" value="NADP_OxRdtase_dom"/>
</dbReference>
<dbReference type="PANTHER" id="PTHR43638:SF3">
    <property type="entry name" value="ALDEHYDE REDUCTASE"/>
    <property type="match status" value="1"/>
</dbReference>